<sequence length="65" mass="7277">MLVLKNPAVQCCSLASCTFFHGLSVSNQRLHLSFFKNFSFFSSGYVFFCCLSVPLACFFENYGGN</sequence>
<dbReference type="Proteomes" id="UP001164929">
    <property type="component" value="Chromosome 19"/>
</dbReference>
<keyword evidence="3" id="KW-1185">Reference proteome</keyword>
<organism evidence="2 3">
    <name type="scientific">Populus alba x Populus x berolinensis</name>
    <dbReference type="NCBI Taxonomy" id="444605"/>
    <lineage>
        <taxon>Eukaryota</taxon>
        <taxon>Viridiplantae</taxon>
        <taxon>Streptophyta</taxon>
        <taxon>Embryophyta</taxon>
        <taxon>Tracheophyta</taxon>
        <taxon>Spermatophyta</taxon>
        <taxon>Magnoliopsida</taxon>
        <taxon>eudicotyledons</taxon>
        <taxon>Gunneridae</taxon>
        <taxon>Pentapetalae</taxon>
        <taxon>rosids</taxon>
        <taxon>fabids</taxon>
        <taxon>Malpighiales</taxon>
        <taxon>Salicaceae</taxon>
        <taxon>Saliceae</taxon>
        <taxon>Populus</taxon>
    </lineage>
</organism>
<proteinExistence type="predicted"/>
<accession>A0AAD6PPN4</accession>
<gene>
    <name evidence="2" type="ORF">NC653_041804</name>
</gene>
<keyword evidence="1" id="KW-1133">Transmembrane helix</keyword>
<evidence type="ECO:0000313" key="2">
    <source>
        <dbReference type="EMBL" id="KAJ6952779.1"/>
    </source>
</evidence>
<evidence type="ECO:0000256" key="1">
    <source>
        <dbReference type="SAM" id="Phobius"/>
    </source>
</evidence>
<name>A0AAD6PPN4_9ROSI</name>
<feature type="transmembrane region" description="Helical" evidence="1">
    <location>
        <begin position="40"/>
        <end position="59"/>
    </location>
</feature>
<protein>
    <submittedName>
        <fullName evidence="2">Uncharacterized protein</fullName>
    </submittedName>
</protein>
<keyword evidence="1" id="KW-0812">Transmembrane</keyword>
<reference evidence="2" key="1">
    <citation type="journal article" date="2023" name="Mol. Ecol. Resour.">
        <title>Chromosome-level genome assembly of a triploid poplar Populus alba 'Berolinensis'.</title>
        <authorList>
            <person name="Chen S."/>
            <person name="Yu Y."/>
            <person name="Wang X."/>
            <person name="Wang S."/>
            <person name="Zhang T."/>
            <person name="Zhou Y."/>
            <person name="He R."/>
            <person name="Meng N."/>
            <person name="Wang Y."/>
            <person name="Liu W."/>
            <person name="Liu Z."/>
            <person name="Liu J."/>
            <person name="Guo Q."/>
            <person name="Huang H."/>
            <person name="Sederoff R.R."/>
            <person name="Wang G."/>
            <person name="Qu G."/>
            <person name="Chen S."/>
        </authorList>
    </citation>
    <scope>NUCLEOTIDE SEQUENCE</scope>
    <source>
        <strain evidence="2">SC-2020</strain>
    </source>
</reference>
<dbReference type="PROSITE" id="PS51257">
    <property type="entry name" value="PROKAR_LIPOPROTEIN"/>
    <property type="match status" value="1"/>
</dbReference>
<dbReference type="AlphaFoldDB" id="A0AAD6PPN4"/>
<evidence type="ECO:0000313" key="3">
    <source>
        <dbReference type="Proteomes" id="UP001164929"/>
    </source>
</evidence>
<comment type="caution">
    <text evidence="2">The sequence shown here is derived from an EMBL/GenBank/DDBJ whole genome shotgun (WGS) entry which is preliminary data.</text>
</comment>
<keyword evidence="1" id="KW-0472">Membrane</keyword>
<dbReference type="EMBL" id="JAQIZT010000019">
    <property type="protein sequence ID" value="KAJ6952779.1"/>
    <property type="molecule type" value="Genomic_DNA"/>
</dbReference>